<dbReference type="AlphaFoldDB" id="A0A6C0AUN0"/>
<accession>A0A6C0AUN0</accession>
<dbReference type="InterPro" id="IPR000719">
    <property type="entry name" value="Prot_kinase_dom"/>
</dbReference>
<dbReference type="PROSITE" id="PS50011">
    <property type="entry name" value="PROTEIN_KINASE_DOM"/>
    <property type="match status" value="1"/>
</dbReference>
<reference evidence="2" key="1">
    <citation type="journal article" date="2020" name="Nature">
        <title>Giant virus diversity and host interactions through global metagenomics.</title>
        <authorList>
            <person name="Schulz F."/>
            <person name="Roux S."/>
            <person name="Paez-Espino D."/>
            <person name="Jungbluth S."/>
            <person name="Walsh D.A."/>
            <person name="Denef V.J."/>
            <person name="McMahon K.D."/>
            <person name="Konstantinidis K.T."/>
            <person name="Eloe-Fadrosh E.A."/>
            <person name="Kyrpides N.C."/>
            <person name="Woyke T."/>
        </authorList>
    </citation>
    <scope>NUCLEOTIDE SEQUENCE</scope>
    <source>
        <strain evidence="2">GVMAG-S-1103017-74</strain>
    </source>
</reference>
<dbReference type="PROSITE" id="PS00107">
    <property type="entry name" value="PROTEIN_KINASE_ATP"/>
    <property type="match status" value="1"/>
</dbReference>
<dbReference type="SUPFAM" id="SSF56112">
    <property type="entry name" value="Protein kinase-like (PK-like)"/>
    <property type="match status" value="1"/>
</dbReference>
<protein>
    <recommendedName>
        <fullName evidence="1">Protein kinase domain-containing protein</fullName>
    </recommendedName>
</protein>
<evidence type="ECO:0000259" key="1">
    <source>
        <dbReference type="PROSITE" id="PS50011"/>
    </source>
</evidence>
<dbReference type="Pfam" id="PF00069">
    <property type="entry name" value="Pkinase"/>
    <property type="match status" value="1"/>
</dbReference>
<dbReference type="EMBL" id="MN740864">
    <property type="protein sequence ID" value="QHS82935.1"/>
    <property type="molecule type" value="Genomic_DNA"/>
</dbReference>
<organism evidence="2">
    <name type="scientific">viral metagenome</name>
    <dbReference type="NCBI Taxonomy" id="1070528"/>
    <lineage>
        <taxon>unclassified sequences</taxon>
        <taxon>metagenomes</taxon>
        <taxon>organismal metagenomes</taxon>
    </lineage>
</organism>
<dbReference type="Gene3D" id="1.10.510.10">
    <property type="entry name" value="Transferase(Phosphotransferase) domain 1"/>
    <property type="match status" value="1"/>
</dbReference>
<dbReference type="SMART" id="SM00220">
    <property type="entry name" value="S_TKc"/>
    <property type="match status" value="1"/>
</dbReference>
<feature type="domain" description="Protein kinase" evidence="1">
    <location>
        <begin position="78"/>
        <end position="397"/>
    </location>
</feature>
<dbReference type="InterPro" id="IPR017441">
    <property type="entry name" value="Protein_kinase_ATP_BS"/>
</dbReference>
<dbReference type="GO" id="GO:0004672">
    <property type="term" value="F:protein kinase activity"/>
    <property type="evidence" value="ECO:0007669"/>
    <property type="project" value="InterPro"/>
</dbReference>
<sequence>MAAATTTAPARGGGAQRSFLQFVQDTVADGGHNRHALTDRITANMTLDRGEMQLTVLPSSATDADASTLARALSLRDYGIGARLGTGAFGCVYAATCKRTGQRCAVKVELTKGREPSQLSVEWRTYSFLRNNAGVLRALAFYEPKARAPRDGVTLRLMVMQLADDTLDGATCTAGAVENDAYDAAAHGHVPRSWPRALSTHAGLWAGARMVRALQAMHARGVVHRDVKPQNVAVVRRHGTTDLAFFDLGLAKRVITDAGHLPYEQTDRFMGTALYASPAVHAGVRASRRDDLWSAGIVACACAGIHFPWMALPAIRGKTHNDTARTARRRRLRIMGDIKSERGQWTHLLPPQWVEYFDAVEALQYADTPDYDALVDALMSVDDPYAPPQVNELLTPT</sequence>
<dbReference type="InterPro" id="IPR011009">
    <property type="entry name" value="Kinase-like_dom_sf"/>
</dbReference>
<evidence type="ECO:0000313" key="2">
    <source>
        <dbReference type="EMBL" id="QHS82935.1"/>
    </source>
</evidence>
<proteinExistence type="predicted"/>
<dbReference type="GO" id="GO:0005524">
    <property type="term" value="F:ATP binding"/>
    <property type="evidence" value="ECO:0007669"/>
    <property type="project" value="InterPro"/>
</dbReference>
<name>A0A6C0AUN0_9ZZZZ</name>
<dbReference type="PANTHER" id="PTHR11909">
    <property type="entry name" value="CASEIN KINASE-RELATED"/>
    <property type="match status" value="1"/>
</dbReference>
<dbReference type="InterPro" id="IPR050235">
    <property type="entry name" value="CK1_Ser-Thr_kinase"/>
</dbReference>